<dbReference type="InterPro" id="IPR036188">
    <property type="entry name" value="FAD/NAD-bd_sf"/>
</dbReference>
<dbReference type="STRING" id="1353528.DT23_12495"/>
<gene>
    <name evidence="7" type="ORF">DT23_12495</name>
</gene>
<feature type="domain" description="FAD dependent oxidoreductase" evidence="6">
    <location>
        <begin position="7"/>
        <end position="365"/>
    </location>
</feature>
<evidence type="ECO:0000256" key="4">
    <source>
        <dbReference type="ARBA" id="ARBA00023002"/>
    </source>
</evidence>
<dbReference type="Pfam" id="PF01266">
    <property type="entry name" value="DAO"/>
    <property type="match status" value="1"/>
</dbReference>
<comment type="caution">
    <text evidence="7">The sequence shown here is derived from an EMBL/GenBank/DDBJ whole genome shotgun (WGS) entry which is preliminary data.</text>
</comment>
<dbReference type="Proteomes" id="UP000027471">
    <property type="component" value="Unassembled WGS sequence"/>
</dbReference>
<accession>A0A074JYY1</accession>
<dbReference type="PANTHER" id="PTHR43104">
    <property type="entry name" value="L-2-HYDROXYGLUTARATE DEHYDROGENASE, MITOCHONDRIAL"/>
    <property type="match status" value="1"/>
</dbReference>
<protein>
    <recommendedName>
        <fullName evidence="6">FAD dependent oxidoreductase domain-containing protein</fullName>
    </recommendedName>
</protein>
<dbReference type="SUPFAM" id="SSF51905">
    <property type="entry name" value="FAD/NAD(P)-binding domain"/>
    <property type="match status" value="1"/>
</dbReference>
<reference evidence="7 8" key="1">
    <citation type="journal article" date="2015" name="Antonie Van Leeuwenhoek">
        <title>Thioclava indica sp. nov., isolated from surface seawater of the Indian Ocean.</title>
        <authorList>
            <person name="Liu Y."/>
            <person name="Lai Q."/>
            <person name="Du J."/>
            <person name="Xu H."/>
            <person name="Jiang L."/>
            <person name="Shao Z."/>
        </authorList>
    </citation>
    <scope>NUCLEOTIDE SEQUENCE [LARGE SCALE GENOMIC DNA]</scope>
    <source>
        <strain evidence="7 8">DT23-4</strain>
    </source>
</reference>
<dbReference type="Gene3D" id="3.30.9.10">
    <property type="entry name" value="D-Amino Acid Oxidase, subunit A, domain 2"/>
    <property type="match status" value="1"/>
</dbReference>
<dbReference type="GO" id="GO:0047545">
    <property type="term" value="F:(S)-2-hydroxyglutarate dehydrogenase activity"/>
    <property type="evidence" value="ECO:0007669"/>
    <property type="project" value="TreeGrafter"/>
</dbReference>
<dbReference type="eggNOG" id="COG0579">
    <property type="taxonomic scope" value="Bacteria"/>
</dbReference>
<keyword evidence="4" id="KW-0560">Oxidoreductase</keyword>
<name>A0A074JYY1_9RHOB</name>
<evidence type="ECO:0000256" key="2">
    <source>
        <dbReference type="ARBA" id="ARBA00022630"/>
    </source>
</evidence>
<keyword evidence="3" id="KW-0274">FAD</keyword>
<keyword evidence="8" id="KW-1185">Reference proteome</keyword>
<evidence type="ECO:0000256" key="3">
    <source>
        <dbReference type="ARBA" id="ARBA00022827"/>
    </source>
</evidence>
<dbReference type="Gene3D" id="3.50.50.60">
    <property type="entry name" value="FAD/NAD(P)-binding domain"/>
    <property type="match status" value="1"/>
</dbReference>
<evidence type="ECO:0000256" key="1">
    <source>
        <dbReference type="ARBA" id="ARBA00001974"/>
    </source>
</evidence>
<dbReference type="EMBL" id="AUNB01000015">
    <property type="protein sequence ID" value="KEO60778.1"/>
    <property type="molecule type" value="Genomic_DNA"/>
</dbReference>
<evidence type="ECO:0000256" key="5">
    <source>
        <dbReference type="ARBA" id="ARBA00037941"/>
    </source>
</evidence>
<sequence length="369" mass="39572">MERFEVDTVVAGAGVVGIAVARALAMAGREVLILEKNARFGEETSARNSEVIHAGIYYAQGSLKARHCVRGREMLYSYCAARGVPHRKCGKLIVATTDAECAALPDIIRKAEANGVADLQMLGSDEVRQLEPELSVTAALFSPSTGIVDIHNYMLALLGEAEAHGAQLVTRAPILGGQVRDSGAVDLEIGGNEPMQLTTRSLVNCAGLWAADLAGRIEGLPKPPEMRFVKGNYFSYGRKAPFKRLIYPAPRDGGLGVHVTLDMNGRAKFGPDTEWLNNPHPDGISYTVDAQLRDRFAAAVQAYWPTLDAGSLQPDYSGVRPKLAGADYPDFCIEGPENLSGPHAMLYGIESPGLTASLSIAADLRELLK</sequence>
<evidence type="ECO:0000313" key="8">
    <source>
        <dbReference type="Proteomes" id="UP000027471"/>
    </source>
</evidence>
<organism evidence="7 8">
    <name type="scientific">Thioclava indica</name>
    <dbReference type="NCBI Taxonomy" id="1353528"/>
    <lineage>
        <taxon>Bacteria</taxon>
        <taxon>Pseudomonadati</taxon>
        <taxon>Pseudomonadota</taxon>
        <taxon>Alphaproteobacteria</taxon>
        <taxon>Rhodobacterales</taxon>
        <taxon>Paracoccaceae</taxon>
        <taxon>Thioclava</taxon>
    </lineage>
</organism>
<dbReference type="InterPro" id="IPR006076">
    <property type="entry name" value="FAD-dep_OxRdtase"/>
</dbReference>
<evidence type="ECO:0000259" key="6">
    <source>
        <dbReference type="Pfam" id="PF01266"/>
    </source>
</evidence>
<evidence type="ECO:0000313" key="7">
    <source>
        <dbReference type="EMBL" id="KEO60778.1"/>
    </source>
</evidence>
<dbReference type="PANTHER" id="PTHR43104:SF4">
    <property type="entry name" value="L-2-HYDROXYGLUTARATE DEHYDROGENASE, MITOCHONDRIAL"/>
    <property type="match status" value="1"/>
</dbReference>
<dbReference type="RefSeq" id="WP_038129099.1">
    <property type="nucleotide sequence ID" value="NZ_AUNB01000015.1"/>
</dbReference>
<dbReference type="OrthoDB" id="9801699at2"/>
<comment type="cofactor">
    <cofactor evidence="1">
        <name>FAD</name>
        <dbReference type="ChEBI" id="CHEBI:57692"/>
    </cofactor>
</comment>
<keyword evidence="2" id="KW-0285">Flavoprotein</keyword>
<dbReference type="AlphaFoldDB" id="A0A074JYY1"/>
<proteinExistence type="inferred from homology"/>
<comment type="similarity">
    <text evidence="5">Belongs to the L2HGDH family.</text>
</comment>